<feature type="repeat" description="ANK" evidence="3">
    <location>
        <begin position="703"/>
        <end position="735"/>
    </location>
</feature>
<feature type="repeat" description="ANK" evidence="3">
    <location>
        <begin position="995"/>
        <end position="1018"/>
    </location>
</feature>
<comment type="caution">
    <text evidence="5">The sequence shown here is derived from an EMBL/GenBank/DDBJ whole genome shotgun (WGS) entry which is preliminary data.</text>
</comment>
<feature type="repeat" description="ANK" evidence="3">
    <location>
        <begin position="670"/>
        <end position="702"/>
    </location>
</feature>
<protein>
    <submittedName>
        <fullName evidence="5">Ankyrin repeat-containing protein</fullName>
    </submittedName>
</protein>
<dbReference type="STRING" id="447.Lboz_0174"/>
<feature type="repeat" description="ANK" evidence="3">
    <location>
        <begin position="1029"/>
        <end position="1062"/>
    </location>
</feature>
<gene>
    <name evidence="5" type="ORF">Lboz_0174</name>
</gene>
<organism evidence="5 6">
    <name type="scientific">Legionella bozemanae</name>
    <name type="common">Fluoribacter bozemanae</name>
    <dbReference type="NCBI Taxonomy" id="447"/>
    <lineage>
        <taxon>Bacteria</taxon>
        <taxon>Pseudomonadati</taxon>
        <taxon>Pseudomonadota</taxon>
        <taxon>Gammaproteobacteria</taxon>
        <taxon>Legionellales</taxon>
        <taxon>Legionellaceae</taxon>
        <taxon>Legionella</taxon>
    </lineage>
</organism>
<sequence>MQAKMESLPDGQKWFINSMRRLGYRSSRGGVCRGLSSLFMVYCLNNKADSFFTMLDFINENRHLIKREEINALWARIAKNPQEELTETEKLLLEAASFCEMVEILQQPRHYSQLFPNELAIRTQEVEETLSILGLDKWKNEYDIEELSNQVPEKGKFYAKFTPEGLDYVFINPKGDEVRGTLLAEELNTVFKSSEQEQPFKTLNASFKKVIDLIEKKNGHQVSPEYFQRKNIFPAGDVCGIYNNESLEKLIQSFTEIAPQYQPITFSLTACNHAIELTYVNNQWIAFDPNRKFKFFNNDPSPVKEITAFITGAYMPLAKKDNKGEYIGIVFTASVNNQDQALKVKETMTSIQVNSDIHKTGFSDVRRIDADGKTWAEIAAKSDNLVAIKKIVAGLMDNDDVVKLILDNLTPSVSTSLSIRRKKREVYDYFIGKLKEYELELTNLGERDIDTILAEFTSQPLNDFKLLYQQLSPKLSQEQLAATLEQCLMGSVYNNNKMVLDYLLDDVCQIKSPNRELKLLEYAILCEKPDLALAQIQKLDVLKAEEALSELNIQAYERLLNGTFAKHLQNQKQNPYFMFVVEINKGITLKEEQLSRASAEHGNIPILIKQGNTIMIYGLSKENKWQLNTLKNPSSEVMQEIDKLQFGSDVSITQGALHREIRRSNLHITSTTTLLLSAVKSRNVELLNKLIEKGVDLNIPNKQGLTPLMLACRHGFDDIVQILLANGAKTALTDKKGNTVLHHACIEGYTNIAQQIISSNPELINLLNTEEVSPLVYAISLHEDIELPQLLLANKAEANLASLYLACVKGRLGAFEVLLEHDPSILKNDSRFILAAVNSGNEKLVKLLLEPKLPEHQIDYEPLPLFRIACKNGNADIARIFAERHPDILKSPEAEMAFLIACSMGNLGIVKLFVEKLGVEYIETITNKNNNALTFAIIEGRTNVAEYLLDCCPNFNRAIKTDPKWLTYIVREGHLPLLELVANKYHVDIKMQDSEGISAIHRACEKGHIELVKWLVEKDHSVLETPLPDGRTPLFLALSLKDNPAIASYLIKQGANIYAVDPDLNTAIHDACTVAKNETLYHVITQRVETHQEEVIAEIKKMAELRNAKAQTPLMFAVVFNNPSLVSLFLECKADITLVDQMGNNALHLLCKNAKDKDAAKEMLKIILYTNPELLNTINGAGMTPLMLVAQSGRVDIFKILLKFDPPYVRSDEKTIFDCSPNEETTRQLLQAIIEGSKNNQDQLKQLIEVELKKQHISLVLPMLMAVSDPQFTLNILSKIVAMGSDAQPFKSKAIQEKAKAEIVPLLSFLSECIGKYEINISSDDIDSFVNAIRKLMQTEDGQDYLMVKEHIEGVTSKIKETVKIQEPTPSDNNPYRMFQPATNAPVIQPQKTSESGLSFSPGGNNDTNS</sequence>
<dbReference type="PANTHER" id="PTHR24198">
    <property type="entry name" value="ANKYRIN REPEAT AND PROTEIN KINASE DOMAIN-CONTAINING PROTEIN"/>
    <property type="match status" value="1"/>
</dbReference>
<keyword evidence="2 3" id="KW-0040">ANK repeat</keyword>
<dbReference type="PROSITE" id="PS50297">
    <property type="entry name" value="ANK_REP_REGION"/>
    <property type="match status" value="3"/>
</dbReference>
<evidence type="ECO:0000313" key="6">
    <source>
        <dbReference type="Proteomes" id="UP000054695"/>
    </source>
</evidence>
<dbReference type="Pfam" id="PF00023">
    <property type="entry name" value="Ank"/>
    <property type="match status" value="1"/>
</dbReference>
<dbReference type="Proteomes" id="UP000054695">
    <property type="component" value="Unassembled WGS sequence"/>
</dbReference>
<feature type="region of interest" description="Disordered" evidence="4">
    <location>
        <begin position="1366"/>
        <end position="1410"/>
    </location>
</feature>
<dbReference type="SMART" id="SM00248">
    <property type="entry name" value="ANK"/>
    <property type="match status" value="15"/>
</dbReference>
<dbReference type="PATRIC" id="fig|447.4.peg.187"/>
<dbReference type="RefSeq" id="WP_058457881.1">
    <property type="nucleotide sequence ID" value="NZ_CAAAIY010000003.1"/>
</dbReference>
<accession>A0A0W0S2Q9</accession>
<dbReference type="PROSITE" id="PS50088">
    <property type="entry name" value="ANK_REPEAT"/>
    <property type="match status" value="5"/>
</dbReference>
<evidence type="ECO:0000256" key="1">
    <source>
        <dbReference type="ARBA" id="ARBA00022737"/>
    </source>
</evidence>
<keyword evidence="6" id="KW-1185">Reference proteome</keyword>
<feature type="compositionally biased region" description="Polar residues" evidence="4">
    <location>
        <begin position="1390"/>
        <end position="1410"/>
    </location>
</feature>
<dbReference type="InterPro" id="IPR002110">
    <property type="entry name" value="Ankyrin_rpt"/>
</dbReference>
<evidence type="ECO:0000313" key="5">
    <source>
        <dbReference type="EMBL" id="KTC77221.1"/>
    </source>
</evidence>
<dbReference type="Gene3D" id="1.25.40.20">
    <property type="entry name" value="Ankyrin repeat-containing domain"/>
    <property type="match status" value="3"/>
</dbReference>
<evidence type="ECO:0000256" key="2">
    <source>
        <dbReference type="ARBA" id="ARBA00023043"/>
    </source>
</evidence>
<dbReference type="InterPro" id="IPR036770">
    <property type="entry name" value="Ankyrin_rpt-contain_sf"/>
</dbReference>
<dbReference type="PANTHER" id="PTHR24198:SF165">
    <property type="entry name" value="ANKYRIN REPEAT-CONTAINING PROTEIN-RELATED"/>
    <property type="match status" value="1"/>
</dbReference>
<feature type="repeat" description="ANK" evidence="3">
    <location>
        <begin position="1109"/>
        <end position="1141"/>
    </location>
</feature>
<dbReference type="EMBL" id="LNXU01000002">
    <property type="protein sequence ID" value="KTC77221.1"/>
    <property type="molecule type" value="Genomic_DNA"/>
</dbReference>
<dbReference type="OrthoDB" id="5649730at2"/>
<dbReference type="SUPFAM" id="SSF48403">
    <property type="entry name" value="Ankyrin repeat"/>
    <property type="match status" value="2"/>
</dbReference>
<evidence type="ECO:0000256" key="4">
    <source>
        <dbReference type="SAM" id="MobiDB-lite"/>
    </source>
</evidence>
<keyword evidence="1" id="KW-0677">Repeat</keyword>
<evidence type="ECO:0000256" key="3">
    <source>
        <dbReference type="PROSITE-ProRule" id="PRU00023"/>
    </source>
</evidence>
<name>A0A0W0S2Q9_LEGBO</name>
<reference evidence="5 6" key="1">
    <citation type="submission" date="2015-11" db="EMBL/GenBank/DDBJ databases">
        <title>Genomic analysis of 38 Legionella species identifies large and diverse effector repertoires.</title>
        <authorList>
            <person name="Burstein D."/>
            <person name="Amaro F."/>
            <person name="Zusman T."/>
            <person name="Lifshitz Z."/>
            <person name="Cohen O."/>
            <person name="Gilbert J.A."/>
            <person name="Pupko T."/>
            <person name="Shuman H.A."/>
            <person name="Segal G."/>
        </authorList>
    </citation>
    <scope>NUCLEOTIDE SEQUENCE [LARGE SCALE GENOMIC DNA]</scope>
    <source>
        <strain evidence="5 6">WIGA</strain>
    </source>
</reference>
<dbReference type="Pfam" id="PF12796">
    <property type="entry name" value="Ank_2"/>
    <property type="match status" value="3"/>
</dbReference>
<proteinExistence type="predicted"/>